<dbReference type="Gene3D" id="3.30.420.40">
    <property type="match status" value="2"/>
</dbReference>
<evidence type="ECO:0000259" key="2">
    <source>
        <dbReference type="Pfam" id="PF21522"/>
    </source>
</evidence>
<dbReference type="CDD" id="cd24022">
    <property type="entry name" value="ASKHA_NBD_ParM_R1-like"/>
    <property type="match status" value="1"/>
</dbReference>
<dbReference type="InterPro" id="IPR056367">
    <property type="entry name" value="ASKHA_NBD_ParM_R1-like"/>
</dbReference>
<dbReference type="InterPro" id="IPR009440">
    <property type="entry name" value="ParM/StbA_N"/>
</dbReference>
<dbReference type="InterPro" id="IPR049067">
    <property type="entry name" value="MreB-like_C"/>
</dbReference>
<evidence type="ECO:0000313" key="3">
    <source>
        <dbReference type="EMBL" id="BAM06295.1"/>
    </source>
</evidence>
<dbReference type="HOGENOM" id="CLU_064031_0_0_0"/>
<dbReference type="eggNOG" id="COG0443">
    <property type="taxonomic scope" value="Bacteria"/>
</dbReference>
<sequence>MPEPSISAKEDHSDPQAIDVGIDDGYAAVKVAWYDPSGAIRTLSIPSLTRQGSLGVGSFGENGTVGGYETDGIVYTVGPDIGGSETRIPDYNLSRTARVLAHHALVQAGFGGKAVRIASGLPLNRYFNGGKKDEERVEQKVWNFAQPVRRLDGGQPARIVAHKVFAQGLTAAVDWFVEGKNPRSHKGKIGIVDIGGQTIDISVVWLDQKGELMTNRDNLVTEDIGVLDVHKILKRQIMSIHKVDHVSSEDLDRALTTGSIWIWTKDHSVQDEIAAAVRSVGEQLEAPILSAFGKEISSLESILFVGGGSYLFRDLVSMFPNAVTPHQPEFANARGLLKALSMRKEA</sequence>
<accession>I0ILZ6</accession>
<evidence type="ECO:0000259" key="1">
    <source>
        <dbReference type="Pfam" id="PF06406"/>
    </source>
</evidence>
<protein>
    <submittedName>
        <fullName evidence="3">Uncharacterized protein</fullName>
    </submittedName>
</protein>
<dbReference type="Pfam" id="PF21522">
    <property type="entry name" value="MreB-like_C"/>
    <property type="match status" value="1"/>
</dbReference>
<dbReference type="SUPFAM" id="SSF53067">
    <property type="entry name" value="Actin-like ATPase domain"/>
    <property type="match status" value="2"/>
</dbReference>
<dbReference type="OrthoDB" id="2985865at2"/>
<dbReference type="Proteomes" id="UP000007382">
    <property type="component" value="Chromosome"/>
</dbReference>
<name>I0ILZ6_LEPFC</name>
<reference evidence="4" key="2">
    <citation type="submission" date="2012-03" db="EMBL/GenBank/DDBJ databases">
        <title>The complete genome sequence of the pioneer microbe on fresh volcanic deposit, Leptospirillum ferrooxidans strain C2-3.</title>
        <authorList>
            <person name="Fujimura R."/>
            <person name="Sato Y."/>
            <person name="Nishizawa T."/>
            <person name="Nanba K."/>
            <person name="Oshima K."/>
            <person name="Hattori M."/>
            <person name="Kamijo T."/>
            <person name="Ohta H."/>
        </authorList>
    </citation>
    <scope>NUCLEOTIDE SEQUENCE [LARGE SCALE GENOMIC DNA]</scope>
    <source>
        <strain evidence="4">C2-3</strain>
    </source>
</reference>
<dbReference type="Pfam" id="PF06406">
    <property type="entry name" value="StbA_N"/>
    <property type="match status" value="1"/>
</dbReference>
<dbReference type="STRING" id="1162668.LFE_0579"/>
<dbReference type="AlphaFoldDB" id="I0ILZ6"/>
<evidence type="ECO:0000313" key="4">
    <source>
        <dbReference type="Proteomes" id="UP000007382"/>
    </source>
</evidence>
<organism evidence="3 4">
    <name type="scientific">Leptospirillum ferrooxidans (strain C2-3)</name>
    <dbReference type="NCBI Taxonomy" id="1162668"/>
    <lineage>
        <taxon>Bacteria</taxon>
        <taxon>Pseudomonadati</taxon>
        <taxon>Nitrospirota</taxon>
        <taxon>Nitrospiria</taxon>
        <taxon>Nitrospirales</taxon>
        <taxon>Nitrospiraceae</taxon>
        <taxon>Leptospirillum</taxon>
    </lineage>
</organism>
<dbReference type="KEGG" id="lfc:LFE_0579"/>
<keyword evidence="4" id="KW-1185">Reference proteome</keyword>
<dbReference type="InterPro" id="IPR043129">
    <property type="entry name" value="ATPase_NBD"/>
</dbReference>
<reference evidence="3 4" key="1">
    <citation type="journal article" date="2012" name="J. Bacteriol.">
        <title>Complete Genome Sequence of Leptospirillum ferrooxidans Strain C2-3, Isolated from a Fresh Volcanic Ash Deposit on the Island of Miyake, Japan.</title>
        <authorList>
            <person name="Fujimura R."/>
            <person name="Sato Y."/>
            <person name="Nishizawa T."/>
            <person name="Oshima K."/>
            <person name="Kim S.-W."/>
            <person name="Hattori M."/>
            <person name="Kamijo T."/>
            <person name="Ohta H."/>
        </authorList>
    </citation>
    <scope>NUCLEOTIDE SEQUENCE [LARGE SCALE GENOMIC DNA]</scope>
    <source>
        <strain evidence="3 4">C2-3</strain>
    </source>
</reference>
<gene>
    <name evidence="3" type="ordered locus">LFE_0579</name>
</gene>
<dbReference type="PATRIC" id="fig|1162668.3.peg.680"/>
<feature type="domain" description="Plasmid segregation protein ParM/StbA N-terminal" evidence="1">
    <location>
        <begin position="20"/>
        <end position="173"/>
    </location>
</feature>
<proteinExistence type="predicted"/>
<dbReference type="EMBL" id="AP012342">
    <property type="protein sequence ID" value="BAM06295.1"/>
    <property type="molecule type" value="Genomic_DNA"/>
</dbReference>
<feature type="domain" description="Actin homologue MreB-like C-terminal" evidence="2">
    <location>
        <begin position="191"/>
        <end position="314"/>
    </location>
</feature>
<dbReference type="RefSeq" id="WP_014448787.1">
    <property type="nucleotide sequence ID" value="NC_017094.1"/>
</dbReference>